<evidence type="ECO:0000259" key="3">
    <source>
        <dbReference type="Pfam" id="PF21388"/>
    </source>
</evidence>
<gene>
    <name evidence="4" type="primary">SPATA2L</name>
</gene>
<dbReference type="Pfam" id="PF21388">
    <property type="entry name" value="SPATA2_PUB-like"/>
    <property type="match status" value="1"/>
</dbReference>
<evidence type="ECO:0000313" key="4">
    <source>
        <dbReference type="Ensembl" id="ENSSPUP00000008696.1"/>
    </source>
</evidence>
<dbReference type="Proteomes" id="UP000694392">
    <property type="component" value="Unplaced"/>
</dbReference>
<dbReference type="GeneTree" id="ENSGT00530000063956"/>
<reference evidence="4" key="2">
    <citation type="submission" date="2025-09" db="UniProtKB">
        <authorList>
            <consortium name="Ensembl"/>
        </authorList>
    </citation>
    <scope>IDENTIFICATION</scope>
</reference>
<dbReference type="GO" id="GO:0005737">
    <property type="term" value="C:cytoplasm"/>
    <property type="evidence" value="ECO:0007669"/>
    <property type="project" value="TreeGrafter"/>
</dbReference>
<feature type="region of interest" description="Disordered" evidence="2">
    <location>
        <begin position="334"/>
        <end position="367"/>
    </location>
</feature>
<name>A0A8D0GNQ6_SPHPU</name>
<feature type="region of interest" description="Disordered" evidence="2">
    <location>
        <begin position="212"/>
        <end position="276"/>
    </location>
</feature>
<sequence length="441" mass="47858">MSPSMALQEEYRRCLERDFCQGRPGVCVDLSLKESLRQCLLETPELLCALQGDDAFAVLGASLRGQHHLPAALRNLSRAFEVLELAAVNLYLFPWRKEFSTIKTFSGVYVHVLQGALSEADILRSFHSLGYAQRDDHHLALSQPPPGSNLLRAACGFLAARVECEILGDIVARLGPGGVSAQELLRVRRDVGGLEGCVAELRRLAPWPRGRGLQAEPAPSCGDGIDLYRGGSEPAAAKPESHPRAPPIWEHSPRLWGEQHPPGASESGGRSWLVPDQEQPYANGVVGCEETSPETSFSFISLRRELSKASGSDSAGSPEGRFLSASPCYDSPCCPASPSGRRPRTPEHSPAATRRKAPGLSPGSATPEPPRYQLHSCLGRGALPSCCCVTCRWLHAGSCAAAQLCRSSHQVQELQSEKQQRLWLQRMEVEALLHEGTGDRL</sequence>
<organism evidence="4 5">
    <name type="scientific">Sphenodon punctatus</name>
    <name type="common">Tuatara</name>
    <name type="synonym">Hatteria punctata</name>
    <dbReference type="NCBI Taxonomy" id="8508"/>
    <lineage>
        <taxon>Eukaryota</taxon>
        <taxon>Metazoa</taxon>
        <taxon>Chordata</taxon>
        <taxon>Craniata</taxon>
        <taxon>Vertebrata</taxon>
        <taxon>Euteleostomi</taxon>
        <taxon>Lepidosauria</taxon>
        <taxon>Sphenodontia</taxon>
        <taxon>Sphenodontidae</taxon>
        <taxon>Sphenodon</taxon>
    </lineage>
</organism>
<reference evidence="4" key="1">
    <citation type="submission" date="2025-08" db="UniProtKB">
        <authorList>
            <consortium name="Ensembl"/>
        </authorList>
    </citation>
    <scope>IDENTIFICATION</scope>
</reference>
<dbReference type="Ensembl" id="ENSSPUT00000009274.1">
    <property type="protein sequence ID" value="ENSSPUP00000008696.1"/>
    <property type="gene ID" value="ENSSPUG00000006762.1"/>
</dbReference>
<dbReference type="PANTHER" id="PTHR15326:SF7">
    <property type="entry name" value="SPERMATOGENESIS-ASSOCIATED PROTEIN 2-LIKE PROTEIN"/>
    <property type="match status" value="1"/>
</dbReference>
<evidence type="ECO:0000313" key="5">
    <source>
        <dbReference type="Proteomes" id="UP000694392"/>
    </source>
</evidence>
<dbReference type="OMA" id="LPTCRPG"/>
<feature type="domain" description="Spermatogenesis-associated protein 2 PUB-like" evidence="3">
    <location>
        <begin position="71"/>
        <end position="190"/>
    </location>
</feature>
<dbReference type="PANTHER" id="PTHR15326">
    <property type="entry name" value="SPERMATOGENESIS-ASSOCIATED PROTEIN 2/TAMOZHENNIC"/>
    <property type="match status" value="1"/>
</dbReference>
<accession>A0A8D0GNQ6</accession>
<evidence type="ECO:0000256" key="1">
    <source>
        <dbReference type="ARBA" id="ARBA00038142"/>
    </source>
</evidence>
<proteinExistence type="inferred from homology"/>
<comment type="similarity">
    <text evidence="1">Belongs to the SPATA2 family.</text>
</comment>
<dbReference type="InterPro" id="IPR048839">
    <property type="entry name" value="SPATA2_PUB-like"/>
</dbReference>
<evidence type="ECO:0000256" key="2">
    <source>
        <dbReference type="SAM" id="MobiDB-lite"/>
    </source>
</evidence>
<dbReference type="Gene3D" id="1.20.58.2190">
    <property type="match status" value="1"/>
</dbReference>
<keyword evidence="5" id="KW-1185">Reference proteome</keyword>
<dbReference type="AlphaFoldDB" id="A0A8D0GNQ6"/>
<protein>
    <submittedName>
        <fullName evidence="4">Spermatosis associated 2 like</fullName>
    </submittedName>
</protein>